<comment type="caution">
    <text evidence="2">The sequence shown here is derived from an EMBL/GenBank/DDBJ whole genome shotgun (WGS) entry which is preliminary data.</text>
</comment>
<sequence>MLPLLIFLLLFNNLEASAVNGKHVIVNGSLEKVQLSNESIKEDQIKRVNPPPIVEVIHGKVNSVIHEIRGSIDDIPPLFTETKQKDELLLPTHLKQNTVTNE</sequence>
<keyword evidence="1" id="KW-0732">Signal</keyword>
<evidence type="ECO:0000256" key="1">
    <source>
        <dbReference type="SAM" id="SignalP"/>
    </source>
</evidence>
<evidence type="ECO:0000313" key="3">
    <source>
        <dbReference type="Proteomes" id="UP001461498"/>
    </source>
</evidence>
<dbReference type="Proteomes" id="UP001461498">
    <property type="component" value="Unassembled WGS sequence"/>
</dbReference>
<accession>A0AAW1DNH4</accession>
<dbReference type="EMBL" id="JAPXFL010000002">
    <property type="protein sequence ID" value="KAK9510039.1"/>
    <property type="molecule type" value="Genomic_DNA"/>
</dbReference>
<feature type="chain" id="PRO_5043430061" evidence="1">
    <location>
        <begin position="17"/>
        <end position="102"/>
    </location>
</feature>
<organism evidence="2 3">
    <name type="scientific">Rhynocoris fuscipes</name>
    <dbReference type="NCBI Taxonomy" id="488301"/>
    <lineage>
        <taxon>Eukaryota</taxon>
        <taxon>Metazoa</taxon>
        <taxon>Ecdysozoa</taxon>
        <taxon>Arthropoda</taxon>
        <taxon>Hexapoda</taxon>
        <taxon>Insecta</taxon>
        <taxon>Pterygota</taxon>
        <taxon>Neoptera</taxon>
        <taxon>Paraneoptera</taxon>
        <taxon>Hemiptera</taxon>
        <taxon>Heteroptera</taxon>
        <taxon>Panheteroptera</taxon>
        <taxon>Cimicomorpha</taxon>
        <taxon>Reduviidae</taxon>
        <taxon>Harpactorinae</taxon>
        <taxon>Harpactorini</taxon>
        <taxon>Rhynocoris</taxon>
    </lineage>
</organism>
<protein>
    <submittedName>
        <fullName evidence="2">Uncharacterized protein</fullName>
    </submittedName>
</protein>
<reference evidence="2 3" key="1">
    <citation type="submission" date="2022-12" db="EMBL/GenBank/DDBJ databases">
        <title>Chromosome-level genome assembly of true bugs.</title>
        <authorList>
            <person name="Ma L."/>
            <person name="Li H."/>
        </authorList>
    </citation>
    <scope>NUCLEOTIDE SEQUENCE [LARGE SCALE GENOMIC DNA]</scope>
    <source>
        <strain evidence="2">Lab_2022b</strain>
    </source>
</reference>
<proteinExistence type="predicted"/>
<keyword evidence="3" id="KW-1185">Reference proteome</keyword>
<dbReference type="AlphaFoldDB" id="A0AAW1DNH4"/>
<gene>
    <name evidence="2" type="ORF">O3M35_004912</name>
</gene>
<feature type="signal peptide" evidence="1">
    <location>
        <begin position="1"/>
        <end position="16"/>
    </location>
</feature>
<evidence type="ECO:0000313" key="2">
    <source>
        <dbReference type="EMBL" id="KAK9510039.1"/>
    </source>
</evidence>
<name>A0AAW1DNH4_9HEMI</name>